<evidence type="ECO:0000313" key="3">
    <source>
        <dbReference type="Proteomes" id="UP001472677"/>
    </source>
</evidence>
<name>A0ABR2CBB4_9ROSI</name>
<feature type="region of interest" description="Disordered" evidence="1">
    <location>
        <begin position="1"/>
        <end position="20"/>
    </location>
</feature>
<organism evidence="2 3">
    <name type="scientific">Hibiscus sabdariffa</name>
    <name type="common">roselle</name>
    <dbReference type="NCBI Taxonomy" id="183260"/>
    <lineage>
        <taxon>Eukaryota</taxon>
        <taxon>Viridiplantae</taxon>
        <taxon>Streptophyta</taxon>
        <taxon>Embryophyta</taxon>
        <taxon>Tracheophyta</taxon>
        <taxon>Spermatophyta</taxon>
        <taxon>Magnoliopsida</taxon>
        <taxon>eudicotyledons</taxon>
        <taxon>Gunneridae</taxon>
        <taxon>Pentapetalae</taxon>
        <taxon>rosids</taxon>
        <taxon>malvids</taxon>
        <taxon>Malvales</taxon>
        <taxon>Malvaceae</taxon>
        <taxon>Malvoideae</taxon>
        <taxon>Hibiscus</taxon>
    </lineage>
</organism>
<evidence type="ECO:0000313" key="2">
    <source>
        <dbReference type="EMBL" id="KAK8516730.1"/>
    </source>
</evidence>
<accession>A0ABR2CBB4</accession>
<sequence length="144" mass="15299">MGVGATRGVTSGQVDRFSDPAGLGLTVGLDSIHGLEGGRSSTGTARGGHARPCTVGKHQKSTPNYPNQSKTPKTNLTLAKMASEHDGKEEIPRASRFPVKLETATDGRRKGTVLLLWARGIRWGLRLVERTPIGAGNGEKRMEA</sequence>
<feature type="compositionally biased region" description="Polar residues" evidence="1">
    <location>
        <begin position="61"/>
        <end position="73"/>
    </location>
</feature>
<comment type="caution">
    <text evidence="2">The sequence shown here is derived from an EMBL/GenBank/DDBJ whole genome shotgun (WGS) entry which is preliminary data.</text>
</comment>
<protein>
    <submittedName>
        <fullName evidence="2">Uncharacterized protein</fullName>
    </submittedName>
</protein>
<evidence type="ECO:0000256" key="1">
    <source>
        <dbReference type="SAM" id="MobiDB-lite"/>
    </source>
</evidence>
<keyword evidence="3" id="KW-1185">Reference proteome</keyword>
<feature type="region of interest" description="Disordered" evidence="1">
    <location>
        <begin position="35"/>
        <end position="73"/>
    </location>
</feature>
<gene>
    <name evidence="2" type="ORF">V6N12_049449</name>
</gene>
<reference evidence="2 3" key="1">
    <citation type="journal article" date="2024" name="G3 (Bethesda)">
        <title>Genome assembly of Hibiscus sabdariffa L. provides insights into metabolisms of medicinal natural products.</title>
        <authorList>
            <person name="Kim T."/>
        </authorList>
    </citation>
    <scope>NUCLEOTIDE SEQUENCE [LARGE SCALE GENOMIC DNA]</scope>
    <source>
        <strain evidence="2">TK-2024</strain>
        <tissue evidence="2">Old leaves</tissue>
    </source>
</reference>
<proteinExistence type="predicted"/>
<dbReference type="Proteomes" id="UP001472677">
    <property type="component" value="Unassembled WGS sequence"/>
</dbReference>
<dbReference type="EMBL" id="JBBPBM010000057">
    <property type="protein sequence ID" value="KAK8516730.1"/>
    <property type="molecule type" value="Genomic_DNA"/>
</dbReference>